<proteinExistence type="predicted"/>
<keyword evidence="1" id="KW-0812">Transmembrane</keyword>
<organism evidence="3 4">
    <name type="scientific">Ridgeia piscesae</name>
    <name type="common">Tubeworm</name>
    <dbReference type="NCBI Taxonomy" id="27915"/>
    <lineage>
        <taxon>Eukaryota</taxon>
        <taxon>Metazoa</taxon>
        <taxon>Spiralia</taxon>
        <taxon>Lophotrochozoa</taxon>
        <taxon>Annelida</taxon>
        <taxon>Polychaeta</taxon>
        <taxon>Sedentaria</taxon>
        <taxon>Canalipalpata</taxon>
        <taxon>Sabellida</taxon>
        <taxon>Siboglinidae</taxon>
        <taxon>Ridgeia</taxon>
    </lineage>
</organism>
<feature type="transmembrane region" description="Helical" evidence="1">
    <location>
        <begin position="230"/>
        <end position="256"/>
    </location>
</feature>
<gene>
    <name evidence="3" type="ORF">NP493_370g01004</name>
</gene>
<keyword evidence="1" id="KW-0472">Membrane</keyword>
<evidence type="ECO:0000256" key="1">
    <source>
        <dbReference type="SAM" id="Phobius"/>
    </source>
</evidence>
<keyword evidence="2" id="KW-0732">Signal</keyword>
<dbReference type="Proteomes" id="UP001209878">
    <property type="component" value="Unassembled WGS sequence"/>
</dbReference>
<protein>
    <recommendedName>
        <fullName evidence="5">TPM domain-containing protein</fullName>
    </recommendedName>
</protein>
<name>A0AAD9L2P2_RIDPI</name>
<evidence type="ECO:0000313" key="3">
    <source>
        <dbReference type="EMBL" id="KAK2181880.1"/>
    </source>
</evidence>
<dbReference type="PANTHER" id="PTHR33748">
    <property type="entry name" value="PROTEIN CBG04600"/>
    <property type="match status" value="1"/>
</dbReference>
<dbReference type="InterPro" id="IPR033438">
    <property type="entry name" value="MOLO1"/>
</dbReference>
<dbReference type="AlphaFoldDB" id="A0AAD9L2P2"/>
<comment type="caution">
    <text evidence="3">The sequence shown here is derived from an EMBL/GenBank/DDBJ whole genome shotgun (WGS) entry which is preliminary data.</text>
</comment>
<dbReference type="EMBL" id="JAODUO010000375">
    <property type="protein sequence ID" value="KAK2181880.1"/>
    <property type="molecule type" value="Genomic_DNA"/>
</dbReference>
<keyword evidence="1" id="KW-1133">Transmembrane helix</keyword>
<accession>A0AAD9L2P2</accession>
<evidence type="ECO:0000313" key="4">
    <source>
        <dbReference type="Proteomes" id="UP001209878"/>
    </source>
</evidence>
<feature type="chain" id="PRO_5042283189" description="TPM domain-containing protein" evidence="2">
    <location>
        <begin position="26"/>
        <end position="302"/>
    </location>
</feature>
<sequence length="302" mass="33987">MLFRMEAVFVWDVITLYLTLAPAAAKKWRYELTTSAQFDPASWPNPQQQPGRCGRRQKSRLCDPSGLLTYRQRASIDEALNGFCRRGKCRCDWCPVDCGVVRIGVAVLRDTLSLVPLAKTEHVDSENKFEEMLHHVRTQLWNFGGCAEDILLIVIPSRQQKIATCVGRSMRDVITAQCRRRVYGEVRHLLDRNAYGEALRRVIKRYEEILSGDYDCRGDVSYVMSTGLRVAIAFIATSVPLLCFASLVFCGSCFSGRGFGGARYKMNLGHIFNSKYHRDDADVRWLATGGSTGISPTATSHM</sequence>
<evidence type="ECO:0008006" key="5">
    <source>
        <dbReference type="Google" id="ProtNLM"/>
    </source>
</evidence>
<reference evidence="3" key="1">
    <citation type="journal article" date="2023" name="Mol. Biol. Evol.">
        <title>Third-Generation Sequencing Reveals the Adaptive Role of the Epigenome in Three Deep-Sea Polychaetes.</title>
        <authorList>
            <person name="Perez M."/>
            <person name="Aroh O."/>
            <person name="Sun Y."/>
            <person name="Lan Y."/>
            <person name="Juniper S.K."/>
            <person name="Young C.R."/>
            <person name="Angers B."/>
            <person name="Qian P.Y."/>
        </authorList>
    </citation>
    <scope>NUCLEOTIDE SEQUENCE</scope>
    <source>
        <strain evidence="3">R07B-5</strain>
    </source>
</reference>
<dbReference type="PANTHER" id="PTHR33748:SF5">
    <property type="entry name" value="GROUND-LIKE DOMAIN-CONTAINING PROTEIN"/>
    <property type="match status" value="1"/>
</dbReference>
<keyword evidence="4" id="KW-1185">Reference proteome</keyword>
<dbReference type="GO" id="GO:0005892">
    <property type="term" value="C:acetylcholine-gated channel complex"/>
    <property type="evidence" value="ECO:0007669"/>
    <property type="project" value="InterPro"/>
</dbReference>
<evidence type="ECO:0000256" key="2">
    <source>
        <dbReference type="SAM" id="SignalP"/>
    </source>
</evidence>
<feature type="signal peptide" evidence="2">
    <location>
        <begin position="1"/>
        <end position="25"/>
    </location>
</feature>
<dbReference type="Pfam" id="PF17175">
    <property type="entry name" value="MOLO1"/>
    <property type="match status" value="1"/>
</dbReference>
<dbReference type="Gene3D" id="3.10.310.50">
    <property type="match status" value="1"/>
</dbReference>